<dbReference type="InterPro" id="IPR029044">
    <property type="entry name" value="Nucleotide-diphossugar_trans"/>
</dbReference>
<accession>A0A975T802</accession>
<dbReference type="Pfam" id="PF00535">
    <property type="entry name" value="Glycos_transf_2"/>
    <property type="match status" value="1"/>
</dbReference>
<dbReference type="RefSeq" id="WP_190606571.1">
    <property type="nucleotide sequence ID" value="NZ_CP021056.1"/>
</dbReference>
<keyword evidence="3" id="KW-1185">Reference proteome</keyword>
<sequence>MLNSPTISVIIPTYKRIDKLETCLQEILACDPLPSEIIIHIDAGDSETESFLTAKSYPLVRWFSSAITQGPGGGRNKLIKQAKSPILASFDDDSWPLDKNYFATAIELFSLYPQASVILAQEIRPSVSPQPDKSNIDNSYVEEANCFQNCACVIRREAFLQTRGYLPLRYAYGMEEADVALQLLELDWQILESFNLRVFHDTALEHHNNPSVNAAHIANTALLAYLRYPITYWPLGILQVFNRMRYAASVGRWNGISRGLWEIPGLLSRYRDQRDPVKVQTLELSRKLASKS</sequence>
<dbReference type="KEGG" id="rsin:B6N60_01812"/>
<feature type="domain" description="Glycosyltransferase 2-like" evidence="1">
    <location>
        <begin position="8"/>
        <end position="124"/>
    </location>
</feature>
<keyword evidence="2" id="KW-0808">Transferase</keyword>
<dbReference type="InterPro" id="IPR001173">
    <property type="entry name" value="Glyco_trans_2-like"/>
</dbReference>
<dbReference type="PANTHER" id="PTHR22916:SF3">
    <property type="entry name" value="UDP-GLCNAC:BETAGAL BETA-1,3-N-ACETYLGLUCOSAMINYLTRANSFERASE-LIKE PROTEIN 1"/>
    <property type="match status" value="1"/>
</dbReference>
<organism evidence="2 3">
    <name type="scientific">Richelia sinica FACHB-800</name>
    <dbReference type="NCBI Taxonomy" id="1357546"/>
    <lineage>
        <taxon>Bacteria</taxon>
        <taxon>Bacillati</taxon>
        <taxon>Cyanobacteriota</taxon>
        <taxon>Cyanophyceae</taxon>
        <taxon>Nostocales</taxon>
        <taxon>Nostocaceae</taxon>
        <taxon>Richelia</taxon>
    </lineage>
</organism>
<evidence type="ECO:0000313" key="2">
    <source>
        <dbReference type="EMBL" id="QXE23123.1"/>
    </source>
</evidence>
<dbReference type="PANTHER" id="PTHR22916">
    <property type="entry name" value="GLYCOSYLTRANSFERASE"/>
    <property type="match status" value="1"/>
</dbReference>
<reference evidence="2" key="1">
    <citation type="submission" date="2017-04" db="EMBL/GenBank/DDBJ databases">
        <title>Genome deletions in a multicellular cyanobacterial endosymbiont for morphological adaptation in marine diatoms.</title>
        <authorList>
            <person name="Wang Y."/>
            <person name="Gao H."/>
            <person name="Li R."/>
            <person name="Xu X."/>
        </authorList>
    </citation>
    <scope>NUCLEOTIDE SEQUENCE</scope>
    <source>
        <strain evidence="2">FACHB 800</strain>
    </source>
</reference>
<dbReference type="Gene3D" id="3.90.550.10">
    <property type="entry name" value="Spore Coat Polysaccharide Biosynthesis Protein SpsA, Chain A"/>
    <property type="match status" value="1"/>
</dbReference>
<evidence type="ECO:0000313" key="3">
    <source>
        <dbReference type="Proteomes" id="UP000683511"/>
    </source>
</evidence>
<name>A0A975T802_9NOST</name>
<dbReference type="SUPFAM" id="SSF53448">
    <property type="entry name" value="Nucleotide-diphospho-sugar transferases"/>
    <property type="match status" value="1"/>
</dbReference>
<dbReference type="EMBL" id="CP021056">
    <property type="protein sequence ID" value="QXE23123.1"/>
    <property type="molecule type" value="Genomic_DNA"/>
</dbReference>
<dbReference type="GO" id="GO:0016758">
    <property type="term" value="F:hexosyltransferase activity"/>
    <property type="evidence" value="ECO:0007669"/>
    <property type="project" value="UniProtKB-ARBA"/>
</dbReference>
<evidence type="ECO:0000259" key="1">
    <source>
        <dbReference type="Pfam" id="PF00535"/>
    </source>
</evidence>
<proteinExistence type="predicted"/>
<dbReference type="Proteomes" id="UP000683511">
    <property type="component" value="Chromosome"/>
</dbReference>
<dbReference type="AlphaFoldDB" id="A0A975T802"/>
<dbReference type="CDD" id="cd00761">
    <property type="entry name" value="Glyco_tranf_GTA_type"/>
    <property type="match status" value="1"/>
</dbReference>
<protein>
    <submittedName>
        <fullName evidence="2">Glycosyl transferase, group 2 family protein</fullName>
    </submittedName>
</protein>
<gene>
    <name evidence="2" type="ORF">B6N60_01812</name>
</gene>